<dbReference type="GO" id="GO:0090575">
    <property type="term" value="C:RNA polymerase II transcription regulator complex"/>
    <property type="evidence" value="ECO:0007669"/>
    <property type="project" value="TreeGrafter"/>
</dbReference>
<dbReference type="Gene3D" id="4.10.280.10">
    <property type="entry name" value="Helix-loop-helix DNA-binding domain"/>
    <property type="match status" value="1"/>
</dbReference>
<evidence type="ECO:0000313" key="5">
    <source>
        <dbReference type="EMBL" id="KAF8910052.1"/>
    </source>
</evidence>
<reference evidence="5" key="1">
    <citation type="submission" date="2020-11" db="EMBL/GenBank/DDBJ databases">
        <authorList>
            <consortium name="DOE Joint Genome Institute"/>
            <person name="Ahrendt S."/>
            <person name="Riley R."/>
            <person name="Andreopoulos W."/>
            <person name="LaButti K."/>
            <person name="Pangilinan J."/>
            <person name="Ruiz-duenas F.J."/>
            <person name="Barrasa J.M."/>
            <person name="Sanchez-Garcia M."/>
            <person name="Camarero S."/>
            <person name="Miyauchi S."/>
            <person name="Serrano A."/>
            <person name="Linde D."/>
            <person name="Babiker R."/>
            <person name="Drula E."/>
            <person name="Ayuso-Fernandez I."/>
            <person name="Pacheco R."/>
            <person name="Padilla G."/>
            <person name="Ferreira P."/>
            <person name="Barriuso J."/>
            <person name="Kellner H."/>
            <person name="Castanera R."/>
            <person name="Alfaro M."/>
            <person name="Ramirez L."/>
            <person name="Pisabarro A.G."/>
            <person name="Kuo A."/>
            <person name="Tritt A."/>
            <person name="Lipzen A."/>
            <person name="He G."/>
            <person name="Yan M."/>
            <person name="Ng V."/>
            <person name="Cullen D."/>
            <person name="Martin F."/>
            <person name="Rosso M.-N."/>
            <person name="Henrissat B."/>
            <person name="Hibbett D."/>
            <person name="Martinez A.T."/>
            <person name="Grigoriev I.V."/>
        </authorList>
    </citation>
    <scope>NUCLEOTIDE SEQUENCE</scope>
    <source>
        <strain evidence="5">AH 44721</strain>
    </source>
</reference>
<evidence type="ECO:0000256" key="3">
    <source>
        <dbReference type="SAM" id="MobiDB-lite"/>
    </source>
</evidence>
<dbReference type="Proteomes" id="UP000724874">
    <property type="component" value="Unassembled WGS sequence"/>
</dbReference>
<dbReference type="GO" id="GO:0045944">
    <property type="term" value="P:positive regulation of transcription by RNA polymerase II"/>
    <property type="evidence" value="ECO:0007669"/>
    <property type="project" value="TreeGrafter"/>
</dbReference>
<dbReference type="GO" id="GO:0003700">
    <property type="term" value="F:DNA-binding transcription factor activity"/>
    <property type="evidence" value="ECO:0007669"/>
    <property type="project" value="TreeGrafter"/>
</dbReference>
<dbReference type="Pfam" id="PF00010">
    <property type="entry name" value="HLH"/>
    <property type="match status" value="1"/>
</dbReference>
<proteinExistence type="predicted"/>
<evidence type="ECO:0000256" key="2">
    <source>
        <dbReference type="ARBA" id="ARBA00023242"/>
    </source>
</evidence>
<feature type="region of interest" description="Disordered" evidence="3">
    <location>
        <begin position="107"/>
        <end position="213"/>
    </location>
</feature>
<dbReference type="PANTHER" id="PTHR10328:SF11">
    <property type="entry name" value="MAX-LIKE PROTEIN X"/>
    <property type="match status" value="1"/>
</dbReference>
<dbReference type="PROSITE" id="PS50888">
    <property type="entry name" value="BHLH"/>
    <property type="match status" value="1"/>
</dbReference>
<protein>
    <recommendedName>
        <fullName evidence="4">BHLH domain-containing protein</fullName>
    </recommendedName>
</protein>
<keyword evidence="1" id="KW-0238">DNA-binding</keyword>
<sequence>MSTTTASQLLSMDFDHKSAFPESSFDSSFNYMDSGLDYFQYPPPSPTLGVSVNLPQTGGPMDFGMNPMADYTYSSSFGAPSPPRPYTPSEGGSVAPQTLAYNLSAGELSSDSIPSSGRISRGSGSHSPPTVPYAATVPRSHRFNPIAVPANRPSRAAAHKRTRSTRSNDESDDDDDEEFKPGSVVGNNDSAPRDSRRETVRKQRIESEQRRRDELREGYARLKETLPASNQKASKVSLLDRATSHIKYLEAVKDQLEVRLKGADHEVHRLRTVNEALMLNRAGAAPIAPPSAFSN</sequence>
<dbReference type="InterPro" id="IPR036638">
    <property type="entry name" value="HLH_DNA-bd_sf"/>
</dbReference>
<dbReference type="GO" id="GO:0046983">
    <property type="term" value="F:protein dimerization activity"/>
    <property type="evidence" value="ECO:0007669"/>
    <property type="project" value="InterPro"/>
</dbReference>
<evidence type="ECO:0000259" key="4">
    <source>
        <dbReference type="PROSITE" id="PS50888"/>
    </source>
</evidence>
<feature type="region of interest" description="Disordered" evidence="3">
    <location>
        <begin position="76"/>
        <end position="95"/>
    </location>
</feature>
<feature type="compositionally biased region" description="Low complexity" evidence="3">
    <location>
        <begin position="109"/>
        <end position="128"/>
    </location>
</feature>
<dbReference type="SMART" id="SM00353">
    <property type="entry name" value="HLH"/>
    <property type="match status" value="1"/>
</dbReference>
<dbReference type="AlphaFoldDB" id="A0A9P5TRS7"/>
<accession>A0A9P5TRS7</accession>
<name>A0A9P5TRS7_GYMJU</name>
<organism evidence="5 6">
    <name type="scientific">Gymnopilus junonius</name>
    <name type="common">Spectacular rustgill mushroom</name>
    <name type="synonym">Gymnopilus spectabilis subsp. junonius</name>
    <dbReference type="NCBI Taxonomy" id="109634"/>
    <lineage>
        <taxon>Eukaryota</taxon>
        <taxon>Fungi</taxon>
        <taxon>Dikarya</taxon>
        <taxon>Basidiomycota</taxon>
        <taxon>Agaricomycotina</taxon>
        <taxon>Agaricomycetes</taxon>
        <taxon>Agaricomycetidae</taxon>
        <taxon>Agaricales</taxon>
        <taxon>Agaricineae</taxon>
        <taxon>Hymenogastraceae</taxon>
        <taxon>Gymnopilus</taxon>
    </lineage>
</organism>
<keyword evidence="6" id="KW-1185">Reference proteome</keyword>
<dbReference type="EMBL" id="JADNYJ010000007">
    <property type="protein sequence ID" value="KAF8910052.1"/>
    <property type="molecule type" value="Genomic_DNA"/>
</dbReference>
<dbReference type="InterPro" id="IPR011598">
    <property type="entry name" value="bHLH_dom"/>
</dbReference>
<evidence type="ECO:0000256" key="1">
    <source>
        <dbReference type="ARBA" id="ARBA00023125"/>
    </source>
</evidence>
<dbReference type="PANTHER" id="PTHR10328">
    <property type="entry name" value="PROTEIN MAX MYC-ASSOCIATED FACTOR X"/>
    <property type="match status" value="1"/>
</dbReference>
<keyword evidence="2" id="KW-0539">Nucleus</keyword>
<dbReference type="GO" id="GO:0003677">
    <property type="term" value="F:DNA binding"/>
    <property type="evidence" value="ECO:0007669"/>
    <property type="project" value="UniProtKB-KW"/>
</dbReference>
<comment type="caution">
    <text evidence="5">The sequence shown here is derived from an EMBL/GenBank/DDBJ whole genome shotgun (WGS) entry which is preliminary data.</text>
</comment>
<feature type="domain" description="BHLH" evidence="4">
    <location>
        <begin position="199"/>
        <end position="249"/>
    </location>
</feature>
<evidence type="ECO:0000313" key="6">
    <source>
        <dbReference type="Proteomes" id="UP000724874"/>
    </source>
</evidence>
<dbReference type="OrthoDB" id="5778525at2759"/>
<feature type="compositionally biased region" description="Basic and acidic residues" evidence="3">
    <location>
        <begin position="191"/>
        <end position="213"/>
    </location>
</feature>
<gene>
    <name evidence="5" type="ORF">CPB84DRAFT_1764478</name>
</gene>
<dbReference type="SUPFAM" id="SSF47459">
    <property type="entry name" value="HLH, helix-loop-helix DNA-binding domain"/>
    <property type="match status" value="1"/>
</dbReference>